<dbReference type="SUPFAM" id="SSF52833">
    <property type="entry name" value="Thioredoxin-like"/>
    <property type="match status" value="1"/>
</dbReference>
<reference evidence="2 3" key="1">
    <citation type="submission" date="2022-12" db="EMBL/GenBank/DDBJ databases">
        <title>Chromosome-level genome of Tegillarca granosa.</title>
        <authorList>
            <person name="Kim J."/>
        </authorList>
    </citation>
    <scope>NUCLEOTIDE SEQUENCE [LARGE SCALE GENOMIC DNA]</scope>
    <source>
        <strain evidence="2">Teg-2019</strain>
        <tissue evidence="2">Adductor muscle</tissue>
    </source>
</reference>
<name>A0ABQ9E1L5_TEGGR</name>
<dbReference type="Pfam" id="PF23733">
    <property type="entry name" value="GRXCR1-2_C"/>
    <property type="match status" value="1"/>
</dbReference>
<dbReference type="EMBL" id="JARBDR010000923">
    <property type="protein sequence ID" value="KAJ8298004.1"/>
    <property type="molecule type" value="Genomic_DNA"/>
</dbReference>
<gene>
    <name evidence="2" type="ORF">KUTeg_024535</name>
</gene>
<sequence>METETALNGDYLLHNDHDNNIAHYQQSGDEIIHDKDFNDNDLINVSLNGHSMCLQRSMSEATFQLDWEKLDKKFSKFGRNGHRTIPKEFTEQLKQIPISGLEFVTEPLRDKQENQTGNLILTSDTFAGRRDVSDPSSVQEKEIVSRRGTVRGFKNRVRAGIATFLSHQDGEKNYREIERGKIIVYTTTMTIMRKTCERCMIVRKILQNHMVRYEEKDLFMNKEFQKELKQRLNSNVPTLPQVFADGMRLGTAEDLERLNESGELRYILRGFKKIRMRSNCDKCGGYRFVPCTSCHGSKKSLHRNNFTEEFCALRCMQCNENGLLRCDMCLDQQE</sequence>
<keyword evidence="3" id="KW-1185">Reference proteome</keyword>
<dbReference type="CDD" id="cd03031">
    <property type="entry name" value="GRX_GRX_like"/>
    <property type="match status" value="1"/>
</dbReference>
<evidence type="ECO:0000313" key="2">
    <source>
        <dbReference type="EMBL" id="KAJ8298004.1"/>
    </source>
</evidence>
<dbReference type="Pfam" id="PF00462">
    <property type="entry name" value="Glutaredoxin"/>
    <property type="match status" value="1"/>
</dbReference>
<evidence type="ECO:0000313" key="3">
    <source>
        <dbReference type="Proteomes" id="UP001217089"/>
    </source>
</evidence>
<dbReference type="InterPro" id="IPR036249">
    <property type="entry name" value="Thioredoxin-like_sf"/>
</dbReference>
<protein>
    <recommendedName>
        <fullName evidence="1">Glutaredoxin domain-containing protein</fullName>
    </recommendedName>
</protein>
<dbReference type="Gene3D" id="3.40.30.10">
    <property type="entry name" value="Glutaredoxin"/>
    <property type="match status" value="1"/>
</dbReference>
<comment type="caution">
    <text evidence="2">The sequence shown here is derived from an EMBL/GenBank/DDBJ whole genome shotgun (WGS) entry which is preliminary data.</text>
</comment>
<dbReference type="PANTHER" id="PTHR46990">
    <property type="entry name" value="GLUTAREDOXIN DOMAIN-CONTAINING CYSTEINE-RICH PROTEIN 1"/>
    <property type="match status" value="1"/>
</dbReference>
<organism evidence="2 3">
    <name type="scientific">Tegillarca granosa</name>
    <name type="common">Malaysian cockle</name>
    <name type="synonym">Anadara granosa</name>
    <dbReference type="NCBI Taxonomy" id="220873"/>
    <lineage>
        <taxon>Eukaryota</taxon>
        <taxon>Metazoa</taxon>
        <taxon>Spiralia</taxon>
        <taxon>Lophotrochozoa</taxon>
        <taxon>Mollusca</taxon>
        <taxon>Bivalvia</taxon>
        <taxon>Autobranchia</taxon>
        <taxon>Pteriomorphia</taxon>
        <taxon>Arcoida</taxon>
        <taxon>Arcoidea</taxon>
        <taxon>Arcidae</taxon>
        <taxon>Tegillarca</taxon>
    </lineage>
</organism>
<dbReference type="PROSITE" id="PS51354">
    <property type="entry name" value="GLUTAREDOXIN_2"/>
    <property type="match status" value="1"/>
</dbReference>
<evidence type="ECO:0000259" key="1">
    <source>
        <dbReference type="Pfam" id="PF00462"/>
    </source>
</evidence>
<proteinExistence type="predicted"/>
<accession>A0ABQ9E1L5</accession>
<dbReference type="InterPro" id="IPR042797">
    <property type="entry name" value="GRXCR1"/>
</dbReference>
<dbReference type="PANTHER" id="PTHR46990:SF1">
    <property type="entry name" value="GLUTAREDOXIN DOMAIN-CONTAINING CYSTEINE-RICH PROTEIN 1"/>
    <property type="match status" value="1"/>
</dbReference>
<feature type="domain" description="Glutaredoxin" evidence="1">
    <location>
        <begin position="183"/>
        <end position="246"/>
    </location>
</feature>
<dbReference type="InterPro" id="IPR002109">
    <property type="entry name" value="Glutaredoxin"/>
</dbReference>
<dbReference type="Proteomes" id="UP001217089">
    <property type="component" value="Unassembled WGS sequence"/>
</dbReference>